<evidence type="ECO:0000313" key="2">
    <source>
        <dbReference type="Proteomes" id="UP001177744"/>
    </source>
</evidence>
<reference evidence="1" key="1">
    <citation type="submission" date="2023-06" db="EMBL/GenBank/DDBJ databases">
        <title>Reference genome for the Northern bat (Eptesicus nilssonii), a most northern bat species.</title>
        <authorList>
            <person name="Laine V.N."/>
            <person name="Pulliainen A.T."/>
            <person name="Lilley T.M."/>
        </authorList>
    </citation>
    <scope>NUCLEOTIDE SEQUENCE</scope>
    <source>
        <strain evidence="1">BLF_Eptnil</strain>
        <tissue evidence="1">Kidney</tissue>
    </source>
</reference>
<protein>
    <submittedName>
        <fullName evidence="1">Uncharacterized protein</fullName>
    </submittedName>
</protein>
<comment type="caution">
    <text evidence="1">The sequence shown here is derived from an EMBL/GenBank/DDBJ whole genome shotgun (WGS) entry which is preliminary data.</text>
</comment>
<evidence type="ECO:0000313" key="1">
    <source>
        <dbReference type="EMBL" id="KAK1335390.1"/>
    </source>
</evidence>
<dbReference type="EMBL" id="JAULJE010000013">
    <property type="protein sequence ID" value="KAK1335390.1"/>
    <property type="molecule type" value="Genomic_DNA"/>
</dbReference>
<proteinExistence type="predicted"/>
<gene>
    <name evidence="1" type="ORF">QTO34_003176</name>
</gene>
<dbReference type="AlphaFoldDB" id="A0AA40HR25"/>
<dbReference type="Proteomes" id="UP001177744">
    <property type="component" value="Unassembled WGS sequence"/>
</dbReference>
<name>A0AA40HR25_CNENI</name>
<organism evidence="1 2">
    <name type="scientific">Cnephaeus nilssonii</name>
    <name type="common">Northern bat</name>
    <name type="synonym">Eptesicus nilssonii</name>
    <dbReference type="NCBI Taxonomy" id="3371016"/>
    <lineage>
        <taxon>Eukaryota</taxon>
        <taxon>Metazoa</taxon>
        <taxon>Chordata</taxon>
        <taxon>Craniata</taxon>
        <taxon>Vertebrata</taxon>
        <taxon>Euteleostomi</taxon>
        <taxon>Mammalia</taxon>
        <taxon>Eutheria</taxon>
        <taxon>Laurasiatheria</taxon>
        <taxon>Chiroptera</taxon>
        <taxon>Yangochiroptera</taxon>
        <taxon>Vespertilionidae</taxon>
        <taxon>Cnephaeus</taxon>
    </lineage>
</organism>
<keyword evidence="2" id="KW-1185">Reference proteome</keyword>
<accession>A0AA40HR25</accession>
<sequence>MNTMVIRMPRTTAQMFRHLAVDPWLWAPITSPTIFRSLDWGRRDGDTLSGQMIMRSEIIIIWPLGV</sequence>